<dbReference type="AlphaFoldDB" id="A0A9D9N450"/>
<evidence type="ECO:0000256" key="1">
    <source>
        <dbReference type="ARBA" id="ARBA00004370"/>
    </source>
</evidence>
<keyword evidence="2" id="KW-0472">Membrane</keyword>
<dbReference type="Gene3D" id="2.40.160.50">
    <property type="entry name" value="membrane protein fhac: a member of the omp85/tpsb transporter family"/>
    <property type="match status" value="1"/>
</dbReference>
<accession>A0A9D9N450</accession>
<comment type="caution">
    <text evidence="5">The sequence shown here is derived from an EMBL/GenBank/DDBJ whole genome shotgun (WGS) entry which is preliminary data.</text>
</comment>
<gene>
    <name evidence="5" type="ORF">IAA73_05695</name>
</gene>
<feature type="domain" description="Bacterial surface antigen (D15)" evidence="4">
    <location>
        <begin position="161"/>
        <end position="467"/>
    </location>
</feature>
<dbReference type="InterPro" id="IPR000184">
    <property type="entry name" value="Bac_surfAg_D15"/>
</dbReference>
<evidence type="ECO:0000256" key="3">
    <source>
        <dbReference type="SAM" id="SignalP"/>
    </source>
</evidence>
<reference evidence="5" key="2">
    <citation type="journal article" date="2021" name="PeerJ">
        <title>Extensive microbial diversity within the chicken gut microbiome revealed by metagenomics and culture.</title>
        <authorList>
            <person name="Gilroy R."/>
            <person name="Ravi A."/>
            <person name="Getino M."/>
            <person name="Pursley I."/>
            <person name="Horton D.L."/>
            <person name="Alikhan N.F."/>
            <person name="Baker D."/>
            <person name="Gharbi K."/>
            <person name="Hall N."/>
            <person name="Watson M."/>
            <person name="Adriaenssens E.M."/>
            <person name="Foster-Nyarko E."/>
            <person name="Jarju S."/>
            <person name="Secka A."/>
            <person name="Antonio M."/>
            <person name="Oren A."/>
            <person name="Chaudhuri R.R."/>
            <person name="La Ragione R."/>
            <person name="Hildebrand F."/>
            <person name="Pallen M.J."/>
        </authorList>
    </citation>
    <scope>NUCLEOTIDE SEQUENCE</scope>
    <source>
        <strain evidence="5">G3-3990</strain>
    </source>
</reference>
<proteinExistence type="predicted"/>
<organism evidence="5 6">
    <name type="scientific">Candidatus Gallipaludibacter merdavium</name>
    <dbReference type="NCBI Taxonomy" id="2840839"/>
    <lineage>
        <taxon>Bacteria</taxon>
        <taxon>Pseudomonadati</taxon>
        <taxon>Bacteroidota</taxon>
        <taxon>Bacteroidia</taxon>
        <taxon>Bacteroidales</taxon>
        <taxon>Candidatus Gallipaludibacter</taxon>
    </lineage>
</organism>
<sequence length="467" mass="53519">MNKKFVLFIILGLLSVWMPGNLLAQEVQQSDTTAQINLKKAKKGWTFGALPSVAYDVDLGFQYGALANVYYYGDGSTYPEYMHSFYVEAAYTTKNYGIFRFFYDSKFLIPNHRFTFDASYLPDAMCDFSGFNGYTSVFNNDWRKNNNDNYVSRAFYKYRRDLFRTAADIEGTIAGKWKWNAGLGVLGYMIGSVDIDMLNKGKKDEKKLPDVQGLYERYVDWGLIKKNEKNGGWHPYLRGGITYDSRDFRANPTKGIYADAFLTYSSAFGEQAEYNNLKLNVNFRHYVSLYRDYAVLAYRIGAQSLLAGHSPFYMNTYHNTLFLQRVLYEALGGGNSLRGIVRNRVLANGFAYANVEFRFKLAKFDIAKQHFYIGINPFLDAGMVTQPYELDEETIRATVAQKNPDDNIDDFFNFDKSLVYMPHVSAGMGLKIAMNENFILSVDWAAPLNKQDATGYANFYIKMGYLF</sequence>
<keyword evidence="3" id="KW-0732">Signal</keyword>
<evidence type="ECO:0000256" key="2">
    <source>
        <dbReference type="ARBA" id="ARBA00023136"/>
    </source>
</evidence>
<comment type="subcellular location">
    <subcellularLocation>
        <location evidence="1">Membrane</location>
    </subcellularLocation>
</comment>
<evidence type="ECO:0000259" key="4">
    <source>
        <dbReference type="Pfam" id="PF01103"/>
    </source>
</evidence>
<evidence type="ECO:0000313" key="6">
    <source>
        <dbReference type="Proteomes" id="UP000823641"/>
    </source>
</evidence>
<feature type="chain" id="PRO_5039710980" evidence="3">
    <location>
        <begin position="25"/>
        <end position="467"/>
    </location>
</feature>
<evidence type="ECO:0000313" key="5">
    <source>
        <dbReference type="EMBL" id="MBO8459811.1"/>
    </source>
</evidence>
<name>A0A9D9N450_9BACT</name>
<dbReference type="Proteomes" id="UP000823641">
    <property type="component" value="Unassembled WGS sequence"/>
</dbReference>
<dbReference type="EMBL" id="JADIMG010000055">
    <property type="protein sequence ID" value="MBO8459811.1"/>
    <property type="molecule type" value="Genomic_DNA"/>
</dbReference>
<feature type="signal peptide" evidence="3">
    <location>
        <begin position="1"/>
        <end position="24"/>
    </location>
</feature>
<dbReference type="NCBIfam" id="NF047779">
    <property type="entry name" value="Omp85_fam"/>
    <property type="match status" value="1"/>
</dbReference>
<protein>
    <submittedName>
        <fullName evidence="5">BamA/TamA family outer membrane protein</fullName>
    </submittedName>
</protein>
<dbReference type="Pfam" id="PF01103">
    <property type="entry name" value="Omp85"/>
    <property type="match status" value="1"/>
</dbReference>
<reference evidence="5" key="1">
    <citation type="submission" date="2020-10" db="EMBL/GenBank/DDBJ databases">
        <authorList>
            <person name="Gilroy R."/>
        </authorList>
    </citation>
    <scope>NUCLEOTIDE SEQUENCE</scope>
    <source>
        <strain evidence="5">G3-3990</strain>
    </source>
</reference>
<dbReference type="GO" id="GO:0019867">
    <property type="term" value="C:outer membrane"/>
    <property type="evidence" value="ECO:0007669"/>
    <property type="project" value="InterPro"/>
</dbReference>